<feature type="region of interest" description="Disordered" evidence="6">
    <location>
        <begin position="524"/>
        <end position="550"/>
    </location>
</feature>
<dbReference type="PANTHER" id="PTHR47972:SF28">
    <property type="entry name" value="KINESIN-LIKE PROTEIN KLP-3"/>
    <property type="match status" value="1"/>
</dbReference>
<keyword evidence="7" id="KW-0472">Membrane</keyword>
<dbReference type="PROSITE" id="PS50067">
    <property type="entry name" value="KINESIN_MOTOR_2"/>
    <property type="match status" value="1"/>
</dbReference>
<name>A0ABP0QS54_9DINO</name>
<feature type="region of interest" description="Disordered" evidence="6">
    <location>
        <begin position="724"/>
        <end position="771"/>
    </location>
</feature>
<comment type="caution">
    <text evidence="9">The sequence shown here is derived from an EMBL/GenBank/DDBJ whole genome shotgun (WGS) entry which is preliminary data.</text>
</comment>
<dbReference type="PRINTS" id="PR00380">
    <property type="entry name" value="KINESINHEAVY"/>
</dbReference>
<dbReference type="Proteomes" id="UP001642464">
    <property type="component" value="Unassembled WGS sequence"/>
</dbReference>
<keyword evidence="7" id="KW-1133">Transmembrane helix</keyword>
<evidence type="ECO:0000256" key="5">
    <source>
        <dbReference type="SAM" id="Coils"/>
    </source>
</evidence>
<evidence type="ECO:0000256" key="6">
    <source>
        <dbReference type="SAM" id="MobiDB-lite"/>
    </source>
</evidence>
<dbReference type="Pfam" id="PF00225">
    <property type="entry name" value="Kinesin"/>
    <property type="match status" value="1"/>
</dbReference>
<dbReference type="SMART" id="SM00129">
    <property type="entry name" value="KISc"/>
    <property type="match status" value="1"/>
</dbReference>
<evidence type="ECO:0000256" key="7">
    <source>
        <dbReference type="SAM" id="Phobius"/>
    </source>
</evidence>
<dbReference type="InterPro" id="IPR027640">
    <property type="entry name" value="Kinesin-like_fam"/>
</dbReference>
<evidence type="ECO:0000256" key="4">
    <source>
        <dbReference type="RuleBase" id="RU000394"/>
    </source>
</evidence>
<sequence length="771" mass="84290">MSLDAALHARLATSALLSGSTGGVALLLAVCSSDEILPLGAALAASVLLPLGRLFGLSAVVMRSTRRRGISLRQVILEILSFLCTLVSCCLFAASLGESESWENETCNRLKSLGDRLRQSRGTPPSRCREGVEKDEKSRVAFAQVRMDEERPSGGLEDLRQKVRAIRGALQRSNTQQAEMQTMLSQALDRCESLKVEAADAQRSKEHHHHRWCILDQERESLQRLAHQAKSSEQAAREEAVAWRAWLRSFLELLLRDERDEAAMKAAEITLKHLKTAERSLQPELLAKMPALYESLAEALSGVRAQDAGFQKAQAQAEVDDRVAQLERQLAQKEISLATLEQDKRSLRSEVRTLQNTVQELRGSIRVFCRIRPPKQKADASGAFGVKAEGSRSVCLRKPPGERRHDFNFDRVFSQQAGQRELYEEVGPLLPGILEGIHLCIFAYGQTGAGKTYTLAGQRSSGDPGIQDLAIADLLRLAESFEVRLTALEIYNESIQDLLSDATSEAESRDERLEVRQSAGAISDVADLHPAQDGTGANSADANQTGSSKYSPFGSMRVPGLKSWSIQNLADVEDALQRVRNKRHVASTALNERSSRSHTVISLSVLRRSGAEVNGVPVGVLHIVDLAGSERTKISQAEGIQMKEANCINRSLSALADVLFALGDSTSSAHVPYRNSKLTYLLQDALGGPGCKTFLFAQVSPDALDANESYSTLTFASRVATSVQQGRLRPRGAVPSPSPRKSPQREEMTWKGPGNGLAGTTPPLPRRKEEK</sequence>
<evidence type="ECO:0000256" key="1">
    <source>
        <dbReference type="ARBA" id="ARBA00022741"/>
    </source>
</evidence>
<keyword evidence="4" id="KW-0493">Microtubule</keyword>
<dbReference type="InterPro" id="IPR001752">
    <property type="entry name" value="Kinesin_motor_dom"/>
</dbReference>
<dbReference type="InterPro" id="IPR027417">
    <property type="entry name" value="P-loop_NTPase"/>
</dbReference>
<keyword evidence="3 4" id="KW-0505">Motor protein</keyword>
<organism evidence="9 10">
    <name type="scientific">Durusdinium trenchii</name>
    <dbReference type="NCBI Taxonomy" id="1381693"/>
    <lineage>
        <taxon>Eukaryota</taxon>
        <taxon>Sar</taxon>
        <taxon>Alveolata</taxon>
        <taxon>Dinophyceae</taxon>
        <taxon>Suessiales</taxon>
        <taxon>Symbiodiniaceae</taxon>
        <taxon>Durusdinium</taxon>
    </lineage>
</organism>
<dbReference type="SUPFAM" id="SSF52540">
    <property type="entry name" value="P-loop containing nucleoside triphosphate hydrolases"/>
    <property type="match status" value="1"/>
</dbReference>
<dbReference type="PROSITE" id="PS00411">
    <property type="entry name" value="KINESIN_MOTOR_1"/>
    <property type="match status" value="1"/>
</dbReference>
<dbReference type="EMBL" id="CAXAMM010040051">
    <property type="protein sequence ID" value="CAK9090799.1"/>
    <property type="molecule type" value="Genomic_DNA"/>
</dbReference>
<evidence type="ECO:0000313" key="10">
    <source>
        <dbReference type="Proteomes" id="UP001642464"/>
    </source>
</evidence>
<accession>A0ABP0QS54</accession>
<evidence type="ECO:0000256" key="2">
    <source>
        <dbReference type="ARBA" id="ARBA00022840"/>
    </source>
</evidence>
<feature type="coiled-coil region" evidence="5">
    <location>
        <begin position="316"/>
        <end position="364"/>
    </location>
</feature>
<feature type="coiled-coil region" evidence="5">
    <location>
        <begin position="156"/>
        <end position="239"/>
    </location>
</feature>
<feature type="compositionally biased region" description="Polar residues" evidence="6">
    <location>
        <begin position="535"/>
        <end position="550"/>
    </location>
</feature>
<feature type="binding site" evidence="3">
    <location>
        <begin position="445"/>
        <end position="452"/>
    </location>
    <ligand>
        <name>ATP</name>
        <dbReference type="ChEBI" id="CHEBI:30616"/>
    </ligand>
</feature>
<keyword evidence="10" id="KW-1185">Reference proteome</keyword>
<keyword evidence="7" id="KW-0812">Transmembrane</keyword>
<feature type="transmembrane region" description="Helical" evidence="7">
    <location>
        <begin position="39"/>
        <end position="63"/>
    </location>
</feature>
<proteinExistence type="inferred from homology"/>
<feature type="domain" description="Kinesin motor" evidence="8">
    <location>
        <begin position="364"/>
        <end position="722"/>
    </location>
</feature>
<evidence type="ECO:0000313" key="9">
    <source>
        <dbReference type="EMBL" id="CAK9090799.1"/>
    </source>
</evidence>
<dbReference type="InterPro" id="IPR019821">
    <property type="entry name" value="Kinesin_motor_CS"/>
</dbReference>
<dbReference type="PANTHER" id="PTHR47972">
    <property type="entry name" value="KINESIN-LIKE PROTEIN KLP-3"/>
    <property type="match status" value="1"/>
</dbReference>
<keyword evidence="2 3" id="KW-0067">ATP-binding</keyword>
<keyword evidence="1 3" id="KW-0547">Nucleotide-binding</keyword>
<feature type="transmembrane region" description="Helical" evidence="7">
    <location>
        <begin position="75"/>
        <end position="97"/>
    </location>
</feature>
<dbReference type="InterPro" id="IPR036961">
    <property type="entry name" value="Kinesin_motor_dom_sf"/>
</dbReference>
<gene>
    <name evidence="9" type="ORF">SCF082_LOCUS42814</name>
</gene>
<evidence type="ECO:0000259" key="8">
    <source>
        <dbReference type="PROSITE" id="PS50067"/>
    </source>
</evidence>
<evidence type="ECO:0000256" key="3">
    <source>
        <dbReference type="PROSITE-ProRule" id="PRU00283"/>
    </source>
</evidence>
<dbReference type="Gene3D" id="3.40.850.10">
    <property type="entry name" value="Kinesin motor domain"/>
    <property type="match status" value="1"/>
</dbReference>
<reference evidence="9 10" key="1">
    <citation type="submission" date="2024-02" db="EMBL/GenBank/DDBJ databases">
        <authorList>
            <person name="Chen Y."/>
            <person name="Shah S."/>
            <person name="Dougan E. K."/>
            <person name="Thang M."/>
            <person name="Chan C."/>
        </authorList>
    </citation>
    <scope>NUCLEOTIDE SEQUENCE [LARGE SCALE GENOMIC DNA]</scope>
</reference>
<keyword evidence="5" id="KW-0175">Coiled coil</keyword>
<comment type="similarity">
    <text evidence="3 4">Belongs to the TRAFAC class myosin-kinesin ATPase superfamily. Kinesin family.</text>
</comment>
<protein>
    <recommendedName>
        <fullName evidence="4">Kinesin-like protein</fullName>
    </recommendedName>
</protein>